<dbReference type="EMBL" id="CM016560">
    <property type="protein sequence ID" value="TKV96540.1"/>
    <property type="molecule type" value="Genomic_DNA"/>
</dbReference>
<dbReference type="Proteomes" id="UP000298652">
    <property type="component" value="Chromosome 9"/>
</dbReference>
<dbReference type="AlphaFoldDB" id="A0A4U6T4E2"/>
<dbReference type="Gramene" id="TKV96540">
    <property type="protein sequence ID" value="TKV96540"/>
    <property type="gene ID" value="SEVIR_9G434900v2"/>
</dbReference>
<evidence type="ECO:0000313" key="3">
    <source>
        <dbReference type="Proteomes" id="UP000298652"/>
    </source>
</evidence>
<accession>A0A4U6T4E2</accession>
<reference evidence="2" key="1">
    <citation type="submission" date="2019-03" db="EMBL/GenBank/DDBJ databases">
        <title>WGS assembly of Setaria viridis.</title>
        <authorList>
            <person name="Huang P."/>
            <person name="Jenkins J."/>
            <person name="Grimwood J."/>
            <person name="Barry K."/>
            <person name="Healey A."/>
            <person name="Mamidi S."/>
            <person name="Sreedasyam A."/>
            <person name="Shu S."/>
            <person name="Feldman M."/>
            <person name="Wu J."/>
            <person name="Yu Y."/>
            <person name="Chen C."/>
            <person name="Johnson J."/>
            <person name="Rokhsar D."/>
            <person name="Baxter I."/>
            <person name="Schmutz J."/>
            <person name="Brutnell T."/>
            <person name="Kellogg E."/>
        </authorList>
    </citation>
    <scope>NUCLEOTIDE SEQUENCE [LARGE SCALE GENOMIC DNA]</scope>
</reference>
<evidence type="ECO:0000256" key="1">
    <source>
        <dbReference type="SAM" id="MobiDB-lite"/>
    </source>
</evidence>
<protein>
    <submittedName>
        <fullName evidence="2">Uncharacterized protein</fullName>
    </submittedName>
</protein>
<keyword evidence="3" id="KW-1185">Reference proteome</keyword>
<feature type="compositionally biased region" description="Basic and acidic residues" evidence="1">
    <location>
        <begin position="1"/>
        <end position="19"/>
    </location>
</feature>
<proteinExistence type="predicted"/>
<sequence>MAVDQREPQRTDADEDKQRPKPIAAAADDNNDTGPKRIEEGEQLATDPLVVLVDTNPQASGAACYGSAGAHLTRCNFSRGSKFRAKLNTQQLAKLVISWPWRNYVRCLKVQIAQTGYYVLLFMREWDGERLRVLTRLDACELRKRFLIHLLT</sequence>
<organism evidence="2 3">
    <name type="scientific">Setaria viridis</name>
    <name type="common">Green bristlegrass</name>
    <name type="synonym">Setaria italica subsp. viridis</name>
    <dbReference type="NCBI Taxonomy" id="4556"/>
    <lineage>
        <taxon>Eukaryota</taxon>
        <taxon>Viridiplantae</taxon>
        <taxon>Streptophyta</taxon>
        <taxon>Embryophyta</taxon>
        <taxon>Tracheophyta</taxon>
        <taxon>Spermatophyta</taxon>
        <taxon>Magnoliopsida</taxon>
        <taxon>Liliopsida</taxon>
        <taxon>Poales</taxon>
        <taxon>Poaceae</taxon>
        <taxon>PACMAD clade</taxon>
        <taxon>Panicoideae</taxon>
        <taxon>Panicodae</taxon>
        <taxon>Paniceae</taxon>
        <taxon>Cenchrinae</taxon>
        <taxon>Setaria</taxon>
    </lineage>
</organism>
<evidence type="ECO:0000313" key="2">
    <source>
        <dbReference type="EMBL" id="TKV96540.1"/>
    </source>
</evidence>
<gene>
    <name evidence="2" type="ORF">SEVIR_9G434900v2</name>
</gene>
<feature type="region of interest" description="Disordered" evidence="1">
    <location>
        <begin position="1"/>
        <end position="37"/>
    </location>
</feature>
<name>A0A4U6T4E2_SETVI</name>